<sequence length="347" mass="37328">MSDYLTPDRRVAILLHEGLQGTRGKTGLSYLRYGTAPVVAIIDGQSAGRKLREVAGIERDIPIVANVREALSFAPDVLLIGIAPSGGVLPDSWRAEIQDAVDAGVSIVNGLHTPLQPLFPDLKPSRWIWDIRQEPSGLQVGQARARSLNCRRILTVGTDMSVGKMSTSIELHRAALERGIRSGFLATGQGGIMIAGSGVPLDAVRVDYAAGAIERLVLESAGDREILFIEGQGSLLHPGSTATLPLLRGGQPTGLVLVHRAGQVHVKDLPDIRIPPLAEVVRLYETVAGAMGTFGEVKVRAIALNTFHLEEEKAREAIELVERETGLFCTDAVRFGSRSLLEKVFHP</sequence>
<dbReference type="Gene3D" id="3.40.50.720">
    <property type="entry name" value="NAD(P)-binding Rossmann-like Domain"/>
    <property type="match status" value="1"/>
</dbReference>
<dbReference type="InterPro" id="IPR011669">
    <property type="entry name" value="DgcN-like"/>
</dbReference>
<dbReference type="SUPFAM" id="SSF52540">
    <property type="entry name" value="P-loop containing nucleoside triphosphate hydrolases"/>
    <property type="match status" value="1"/>
</dbReference>
<dbReference type="Pfam" id="PF07755">
    <property type="entry name" value="DUF1611"/>
    <property type="match status" value="1"/>
</dbReference>
<organism evidence="3 4">
    <name type="scientific">Pannus brasiliensis CCIBt3594</name>
    <dbReference type="NCBI Taxonomy" id="1427578"/>
    <lineage>
        <taxon>Bacteria</taxon>
        <taxon>Bacillati</taxon>
        <taxon>Cyanobacteriota</taxon>
        <taxon>Cyanophyceae</taxon>
        <taxon>Oscillatoriophycideae</taxon>
        <taxon>Chroococcales</taxon>
        <taxon>Microcystaceae</taxon>
        <taxon>Pannus</taxon>
    </lineage>
</organism>
<dbReference type="PANTHER" id="PTHR40690:SF1">
    <property type="entry name" value="DUF1611 DOMAIN-CONTAINING PROTEIN"/>
    <property type="match status" value="1"/>
</dbReference>
<evidence type="ECO:0000259" key="2">
    <source>
        <dbReference type="Pfam" id="PF17396"/>
    </source>
</evidence>
<dbReference type="Pfam" id="PF17396">
    <property type="entry name" value="DUF1611_N"/>
    <property type="match status" value="1"/>
</dbReference>
<dbReference type="InterPro" id="IPR027417">
    <property type="entry name" value="P-loop_NTPase"/>
</dbReference>
<dbReference type="PIRSF" id="PIRSF026760">
    <property type="entry name" value="UCP026760"/>
    <property type="match status" value="1"/>
</dbReference>
<accession>A0AAW9R0S1</accession>
<dbReference type="InterPro" id="IPR035402">
    <property type="entry name" value="DgcN-like_N"/>
</dbReference>
<feature type="domain" description="D-glutamate N-acetyltransferase-like C-terminal" evidence="1">
    <location>
        <begin position="140"/>
        <end position="340"/>
    </location>
</feature>
<evidence type="ECO:0000313" key="3">
    <source>
        <dbReference type="EMBL" id="MEG3439913.1"/>
    </source>
</evidence>
<reference evidence="3 4" key="1">
    <citation type="submission" date="2024-01" db="EMBL/GenBank/DDBJ databases">
        <title>Genomic insights into the taxonomy and metabolism of the cyanobacterium Pannus brasiliensis CCIBt3594.</title>
        <authorList>
            <person name="Machado M."/>
            <person name="Botero N.B."/>
            <person name="Andreote A.P.D."/>
            <person name="Feitosa A.M.T."/>
            <person name="Popin R."/>
            <person name="Sivonen K."/>
            <person name="Fiore M.F."/>
        </authorList>
    </citation>
    <scope>NUCLEOTIDE SEQUENCE [LARGE SCALE GENOMIC DNA]</scope>
    <source>
        <strain evidence="3 4">CCIBt3594</strain>
    </source>
</reference>
<dbReference type="PANTHER" id="PTHR40690">
    <property type="entry name" value="GLL3100 PROTEIN"/>
    <property type="match status" value="1"/>
</dbReference>
<dbReference type="Proteomes" id="UP001328733">
    <property type="component" value="Unassembled WGS sequence"/>
</dbReference>
<keyword evidence="4" id="KW-1185">Reference proteome</keyword>
<protein>
    <submittedName>
        <fullName evidence="3">DUF1611 domain-containing protein</fullName>
    </submittedName>
</protein>
<dbReference type="EMBL" id="JBAFSM010000065">
    <property type="protein sequence ID" value="MEG3439913.1"/>
    <property type="molecule type" value="Genomic_DNA"/>
</dbReference>
<proteinExistence type="predicted"/>
<comment type="caution">
    <text evidence="3">The sequence shown here is derived from an EMBL/GenBank/DDBJ whole genome shotgun (WGS) entry which is preliminary data.</text>
</comment>
<evidence type="ECO:0000259" key="1">
    <source>
        <dbReference type="Pfam" id="PF07755"/>
    </source>
</evidence>
<dbReference type="InterPro" id="IPR035086">
    <property type="entry name" value="DgcN-like_C"/>
</dbReference>
<feature type="domain" description="D-glutamate N-acetyltransferase-like N-terminal" evidence="2">
    <location>
        <begin position="46"/>
        <end position="133"/>
    </location>
</feature>
<dbReference type="RefSeq" id="WP_332867384.1">
    <property type="nucleotide sequence ID" value="NZ_JBAFSM010000065.1"/>
</dbReference>
<evidence type="ECO:0000313" key="4">
    <source>
        <dbReference type="Proteomes" id="UP001328733"/>
    </source>
</evidence>
<name>A0AAW9R0S1_9CHRO</name>
<dbReference type="Gene3D" id="3.40.50.300">
    <property type="entry name" value="P-loop containing nucleotide triphosphate hydrolases"/>
    <property type="match status" value="1"/>
</dbReference>
<gene>
    <name evidence="3" type="ORF">V0288_22490</name>
</gene>
<dbReference type="AlphaFoldDB" id="A0AAW9R0S1"/>